<dbReference type="AlphaFoldDB" id="A0A1G2DKH6"/>
<evidence type="ECO:0000313" key="2">
    <source>
        <dbReference type="EMBL" id="OGZ13410.1"/>
    </source>
</evidence>
<reference evidence="2 3" key="1">
    <citation type="journal article" date="2016" name="Nat. Commun.">
        <title>Thousands of microbial genomes shed light on interconnected biogeochemical processes in an aquifer system.</title>
        <authorList>
            <person name="Anantharaman K."/>
            <person name="Brown C.T."/>
            <person name="Hug L.A."/>
            <person name="Sharon I."/>
            <person name="Castelle C.J."/>
            <person name="Probst A.J."/>
            <person name="Thomas B.C."/>
            <person name="Singh A."/>
            <person name="Wilkins M.J."/>
            <person name="Karaoz U."/>
            <person name="Brodie E.L."/>
            <person name="Williams K.H."/>
            <person name="Hubbard S.S."/>
            <person name="Banfield J.F."/>
        </authorList>
    </citation>
    <scope>NUCLEOTIDE SEQUENCE [LARGE SCALE GENOMIC DNA]</scope>
</reference>
<dbReference type="Proteomes" id="UP000178534">
    <property type="component" value="Unassembled WGS sequence"/>
</dbReference>
<comment type="caution">
    <text evidence="2">The sequence shown here is derived from an EMBL/GenBank/DDBJ whole genome shotgun (WGS) entry which is preliminary data.</text>
</comment>
<protein>
    <recommendedName>
        <fullName evidence="4">DUF485 domain-containing protein</fullName>
    </recommendedName>
</protein>
<feature type="transmembrane region" description="Helical" evidence="1">
    <location>
        <begin position="30"/>
        <end position="52"/>
    </location>
</feature>
<accession>A0A1G2DKH6</accession>
<organism evidence="2 3">
    <name type="scientific">Candidatus Lloydbacteria bacterium RIFCSPLOWO2_01_FULL_50_20</name>
    <dbReference type="NCBI Taxonomy" id="1798665"/>
    <lineage>
        <taxon>Bacteria</taxon>
        <taxon>Candidatus Lloydiibacteriota</taxon>
    </lineage>
</organism>
<feature type="transmembrane region" description="Helical" evidence="1">
    <location>
        <begin position="64"/>
        <end position="92"/>
    </location>
</feature>
<sequence>MYDMKMGTTIAEGNFEWLGVTEIIDKKKNALYRANSTTLVLVVMFLIVYLILPSVTEVPASSSPMLVLLFGALISVIWGVSFAFGYAGLSYVSTYGIRPDR</sequence>
<proteinExistence type="predicted"/>
<gene>
    <name evidence="2" type="ORF">A2942_01000</name>
</gene>
<evidence type="ECO:0008006" key="4">
    <source>
        <dbReference type="Google" id="ProtNLM"/>
    </source>
</evidence>
<dbReference type="STRING" id="1798665.A2942_01000"/>
<name>A0A1G2DKH6_9BACT</name>
<evidence type="ECO:0000313" key="3">
    <source>
        <dbReference type="Proteomes" id="UP000178534"/>
    </source>
</evidence>
<keyword evidence="1" id="KW-0472">Membrane</keyword>
<evidence type="ECO:0000256" key="1">
    <source>
        <dbReference type="SAM" id="Phobius"/>
    </source>
</evidence>
<keyword evidence="1" id="KW-0812">Transmembrane</keyword>
<keyword evidence="1" id="KW-1133">Transmembrane helix</keyword>
<dbReference type="EMBL" id="MHLP01000007">
    <property type="protein sequence ID" value="OGZ13410.1"/>
    <property type="molecule type" value="Genomic_DNA"/>
</dbReference>